<dbReference type="Gene3D" id="2.60.40.420">
    <property type="entry name" value="Cupredoxins - blue copper proteins"/>
    <property type="match status" value="1"/>
</dbReference>
<organism evidence="2 3">
    <name type="scientific">Rhizobium paranaense</name>
    <dbReference type="NCBI Taxonomy" id="1650438"/>
    <lineage>
        <taxon>Bacteria</taxon>
        <taxon>Pseudomonadati</taxon>
        <taxon>Pseudomonadota</taxon>
        <taxon>Alphaproteobacteria</taxon>
        <taxon>Hyphomicrobiales</taxon>
        <taxon>Rhizobiaceae</taxon>
        <taxon>Rhizobium/Agrobacterium group</taxon>
        <taxon>Rhizobium</taxon>
    </lineage>
</organism>
<reference evidence="2 3" key="1">
    <citation type="submission" date="2020-08" db="EMBL/GenBank/DDBJ databases">
        <title>Genomic Encyclopedia of Type Strains, Phase IV (KMG-V): Genome sequencing to study the core and pangenomes of soil and plant-associated prokaryotes.</title>
        <authorList>
            <person name="Whitman W."/>
        </authorList>
    </citation>
    <scope>NUCLEOTIDE SEQUENCE [LARGE SCALE GENOMIC DNA]</scope>
    <source>
        <strain evidence="2 3">SEMIA 4064</strain>
    </source>
</reference>
<dbReference type="PANTHER" id="PTHR36507">
    <property type="entry name" value="BLL1555 PROTEIN"/>
    <property type="match status" value="1"/>
</dbReference>
<keyword evidence="3" id="KW-1185">Reference proteome</keyword>
<feature type="chain" id="PRO_5030843271" evidence="1">
    <location>
        <begin position="28"/>
        <end position="109"/>
    </location>
</feature>
<dbReference type="PANTHER" id="PTHR36507:SF1">
    <property type="entry name" value="BLL1555 PROTEIN"/>
    <property type="match status" value="1"/>
</dbReference>
<dbReference type="Proteomes" id="UP000549882">
    <property type="component" value="Unassembled WGS sequence"/>
</dbReference>
<dbReference type="SUPFAM" id="SSF49503">
    <property type="entry name" value="Cupredoxins"/>
    <property type="match status" value="1"/>
</dbReference>
<dbReference type="AlphaFoldDB" id="A0A7W9D375"/>
<accession>A0A7W9D375</accession>
<feature type="signal peptide" evidence="1">
    <location>
        <begin position="1"/>
        <end position="27"/>
    </location>
</feature>
<name>A0A7W9D375_9HYPH</name>
<evidence type="ECO:0000313" key="3">
    <source>
        <dbReference type="Proteomes" id="UP000549882"/>
    </source>
</evidence>
<gene>
    <name evidence="2" type="ORF">GGD50_004520</name>
</gene>
<protein>
    <submittedName>
        <fullName evidence="2">Plastocyanin</fullName>
    </submittedName>
</protein>
<evidence type="ECO:0000256" key="1">
    <source>
        <dbReference type="SAM" id="SignalP"/>
    </source>
</evidence>
<dbReference type="EMBL" id="JACHBI010000009">
    <property type="protein sequence ID" value="MBB5575885.1"/>
    <property type="molecule type" value="Genomic_DNA"/>
</dbReference>
<proteinExistence type="predicted"/>
<keyword evidence="1" id="KW-0732">Signal</keyword>
<comment type="caution">
    <text evidence="2">The sequence shown here is derived from an EMBL/GenBank/DDBJ whole genome shotgun (WGS) entry which is preliminary data.</text>
</comment>
<sequence length="109" mass="11896">MSAMNRKHALAVVAGLLAMMISTVAKPAEYQIAIANMKFGSPPATLHVGDVIVWHNDDIFRHTATARDGSFDIDLPAKSQGKMTIERAGPVKFYCRFHPTMTGELNAQP</sequence>
<dbReference type="InterPro" id="IPR008972">
    <property type="entry name" value="Cupredoxin"/>
</dbReference>
<evidence type="ECO:0000313" key="2">
    <source>
        <dbReference type="EMBL" id="MBB5575885.1"/>
    </source>
</evidence>
<dbReference type="InterPro" id="IPR052721">
    <property type="entry name" value="ET_Amicyanin"/>
</dbReference>